<reference evidence="2" key="2">
    <citation type="submission" date="2020-07" db="EMBL/GenBank/DDBJ databases">
        <authorList>
            <person name="Vera ALvarez R."/>
            <person name="Arias-Moreno D.M."/>
            <person name="Jimenez-Jacinto V."/>
            <person name="Jimenez-Bremont J.F."/>
            <person name="Swaminathan K."/>
            <person name="Moose S.P."/>
            <person name="Guerrero-Gonzalez M.L."/>
            <person name="Marino-Ramirez L."/>
            <person name="Landsman D."/>
            <person name="Rodriguez-Kessler M."/>
            <person name="Delgado-Sanchez P."/>
        </authorList>
    </citation>
    <scope>NUCLEOTIDE SEQUENCE</scope>
    <source>
        <tissue evidence="2">Cladode</tissue>
    </source>
</reference>
<evidence type="ECO:0000256" key="1">
    <source>
        <dbReference type="SAM" id="MobiDB-lite"/>
    </source>
</evidence>
<feature type="compositionally biased region" description="Basic residues" evidence="1">
    <location>
        <begin position="98"/>
        <end position="121"/>
    </location>
</feature>
<name>A0A7C9EAH3_OPUST</name>
<sequence length="171" mass="21249">MLLRHFHQLNIPTPIILPRLLSLHQSPPHIHHHTFNSRTLQRLQTRVHRLPPIHRVIHLHTIQRHHHIHRHSFPRRLGRTTTSNILPLRQRFLRLRRRKRQTSRRQIRPKRRPQRTHRRRQCVNLPRPLPLSFTLQRRRRRRRLPHRRRTHRRRRCLGGPVPGCIHRKCRP</sequence>
<reference evidence="2" key="1">
    <citation type="journal article" date="2013" name="J. Plant Res.">
        <title>Effect of fungi and light on seed germination of three Opuntia species from semiarid lands of central Mexico.</title>
        <authorList>
            <person name="Delgado-Sanchez P."/>
            <person name="Jimenez-Bremont J.F."/>
            <person name="Guerrero-Gonzalez Mde L."/>
            <person name="Flores J."/>
        </authorList>
    </citation>
    <scope>NUCLEOTIDE SEQUENCE</scope>
    <source>
        <tissue evidence="2">Cladode</tissue>
    </source>
</reference>
<dbReference type="EMBL" id="GISG01223888">
    <property type="protein sequence ID" value="MBA4664481.1"/>
    <property type="molecule type" value="Transcribed_RNA"/>
</dbReference>
<organism evidence="2">
    <name type="scientific">Opuntia streptacantha</name>
    <name type="common">Prickly pear cactus</name>
    <name type="synonym">Opuntia cardona</name>
    <dbReference type="NCBI Taxonomy" id="393608"/>
    <lineage>
        <taxon>Eukaryota</taxon>
        <taxon>Viridiplantae</taxon>
        <taxon>Streptophyta</taxon>
        <taxon>Embryophyta</taxon>
        <taxon>Tracheophyta</taxon>
        <taxon>Spermatophyta</taxon>
        <taxon>Magnoliopsida</taxon>
        <taxon>eudicotyledons</taxon>
        <taxon>Gunneridae</taxon>
        <taxon>Pentapetalae</taxon>
        <taxon>Caryophyllales</taxon>
        <taxon>Cactineae</taxon>
        <taxon>Cactaceae</taxon>
        <taxon>Opuntioideae</taxon>
        <taxon>Opuntia</taxon>
    </lineage>
</organism>
<evidence type="ECO:0000313" key="2">
    <source>
        <dbReference type="EMBL" id="MBA4664481.1"/>
    </source>
</evidence>
<accession>A0A7C9EAH3</accession>
<proteinExistence type="predicted"/>
<protein>
    <submittedName>
        <fullName evidence="2">Uncharacterized protein</fullName>
    </submittedName>
</protein>
<dbReference type="AlphaFoldDB" id="A0A7C9EAH3"/>
<feature type="region of interest" description="Disordered" evidence="1">
    <location>
        <begin position="98"/>
        <end position="129"/>
    </location>
</feature>